<dbReference type="OrthoDB" id="236436at2157"/>
<dbReference type="Proteomes" id="UP000258613">
    <property type="component" value="Chromosome"/>
</dbReference>
<keyword evidence="2" id="KW-0812">Transmembrane</keyword>
<organism evidence="3 4">
    <name type="scientific">Natrarchaeobaculum sulfurireducens</name>
    <dbReference type="NCBI Taxonomy" id="2044521"/>
    <lineage>
        <taxon>Archaea</taxon>
        <taxon>Methanobacteriati</taxon>
        <taxon>Methanobacteriota</taxon>
        <taxon>Stenosarchaea group</taxon>
        <taxon>Halobacteria</taxon>
        <taxon>Halobacteriales</taxon>
        <taxon>Natrialbaceae</taxon>
        <taxon>Natrarchaeobaculum</taxon>
    </lineage>
</organism>
<evidence type="ECO:0000256" key="2">
    <source>
        <dbReference type="SAM" id="Phobius"/>
    </source>
</evidence>
<proteinExistence type="predicted"/>
<dbReference type="EMBL" id="CP027033">
    <property type="protein sequence ID" value="AXR81808.1"/>
    <property type="molecule type" value="Genomic_DNA"/>
</dbReference>
<dbReference type="AlphaFoldDB" id="A0A346PQL3"/>
<gene>
    <name evidence="3" type="ORF">AArcMg_1800</name>
</gene>
<dbReference type="KEGG" id="nag:AArcMg_1800"/>
<feature type="coiled-coil region" evidence="1">
    <location>
        <begin position="148"/>
        <end position="175"/>
    </location>
</feature>
<keyword evidence="2" id="KW-1133">Transmembrane helix</keyword>
<keyword evidence="2" id="KW-0472">Membrane</keyword>
<name>A0A346PQL3_9EURY</name>
<feature type="transmembrane region" description="Helical" evidence="2">
    <location>
        <begin position="12"/>
        <end position="33"/>
    </location>
</feature>
<keyword evidence="1" id="KW-0175">Coiled coil</keyword>
<sequence>MLAWLWQHKFKALSVIFGGITLFLVAIVWLGVTPSDVPLWAWVFLATGAVGTVIGTAVAFVIVAVLYQPEGVPLTELDPVDGDAGAHLISHEKWDDIIVVNSSGEQVPQNRLHEINTLMGPGYECKRYNPDTNVAQVSIAAEKSAVEIRRDRKAIEALDEQYEDLIDNFVEVRARHHHGKREAVKDSVMHVLTILEGIETPAGDNFVSEIIDRTTEESRIDEMPKLEDVAGEVEYERDTTLDMDSLDRGVIDDD</sequence>
<protein>
    <submittedName>
        <fullName evidence="3">Uncharacterized protein</fullName>
    </submittedName>
</protein>
<evidence type="ECO:0000256" key="1">
    <source>
        <dbReference type="SAM" id="Coils"/>
    </source>
</evidence>
<dbReference type="RefSeq" id="WP_133412249.1">
    <property type="nucleotide sequence ID" value="NZ_CP027033.1"/>
</dbReference>
<evidence type="ECO:0000313" key="4">
    <source>
        <dbReference type="Proteomes" id="UP000258613"/>
    </source>
</evidence>
<accession>A0A346PQL3</accession>
<reference evidence="4" key="1">
    <citation type="submission" date="2018-02" db="EMBL/GenBank/DDBJ databases">
        <title>Phenotypic and genomic properties of facultatively anaerobic sulfur-reducing natronoarchaea from hypersaline soda lakes.</title>
        <authorList>
            <person name="Sorokin D.Y."/>
            <person name="Kublanov I.V."/>
            <person name="Roman P."/>
            <person name="Sinninghe Damste J.S."/>
            <person name="Golyshin P.N."/>
            <person name="Rojo D."/>
            <person name="Ciordia S."/>
            <person name="Mena M.D.C."/>
            <person name="Ferrer M."/>
            <person name="Messina E."/>
            <person name="Smedile F."/>
            <person name="La Spada G."/>
            <person name="La Cono V."/>
            <person name="Yakimov M.M."/>
        </authorList>
    </citation>
    <scope>NUCLEOTIDE SEQUENCE [LARGE SCALE GENOMIC DNA]</scope>
    <source>
        <strain evidence="4">AArc-Mg</strain>
    </source>
</reference>
<keyword evidence="4" id="KW-1185">Reference proteome</keyword>
<evidence type="ECO:0000313" key="3">
    <source>
        <dbReference type="EMBL" id="AXR81808.1"/>
    </source>
</evidence>
<feature type="transmembrane region" description="Helical" evidence="2">
    <location>
        <begin position="39"/>
        <end position="67"/>
    </location>
</feature>
<dbReference type="GeneID" id="37642289"/>